<dbReference type="RefSeq" id="WP_310257308.1">
    <property type="nucleotide sequence ID" value="NZ_JAVDWA010000001.1"/>
</dbReference>
<dbReference type="SMART" id="SM00116">
    <property type="entry name" value="CBS"/>
    <property type="match status" value="2"/>
</dbReference>
<proteinExistence type="predicted"/>
<dbReference type="PROSITE" id="PS51371">
    <property type="entry name" value="CBS"/>
    <property type="match status" value="2"/>
</dbReference>
<dbReference type="Proteomes" id="UP001258181">
    <property type="component" value="Unassembled WGS sequence"/>
</dbReference>
<organism evidence="4 5">
    <name type="scientific">Fictibacillus barbaricus</name>
    <dbReference type="NCBI Taxonomy" id="182136"/>
    <lineage>
        <taxon>Bacteria</taxon>
        <taxon>Bacillati</taxon>
        <taxon>Bacillota</taxon>
        <taxon>Bacilli</taxon>
        <taxon>Bacillales</taxon>
        <taxon>Fictibacillaceae</taxon>
        <taxon>Fictibacillus</taxon>
    </lineage>
</organism>
<dbReference type="InterPro" id="IPR051257">
    <property type="entry name" value="Diverse_CBS-Domain"/>
</dbReference>
<comment type="caution">
    <text evidence="4">The sequence shown here is derived from an EMBL/GenBank/DDBJ whole genome shotgun (WGS) entry which is preliminary data.</text>
</comment>
<dbReference type="Gene3D" id="3.10.580.10">
    <property type="entry name" value="CBS-domain"/>
    <property type="match status" value="1"/>
</dbReference>
<reference evidence="4 5" key="1">
    <citation type="submission" date="2023-07" db="EMBL/GenBank/DDBJ databases">
        <title>Sorghum-associated microbial communities from plants grown in Nebraska, USA.</title>
        <authorList>
            <person name="Schachtman D."/>
        </authorList>
    </citation>
    <scope>NUCLEOTIDE SEQUENCE [LARGE SCALE GENOMIC DNA]</scope>
    <source>
        <strain evidence="4 5">BE211</strain>
    </source>
</reference>
<feature type="domain" description="CBS" evidence="3">
    <location>
        <begin position="72"/>
        <end position="131"/>
    </location>
</feature>
<evidence type="ECO:0000256" key="1">
    <source>
        <dbReference type="ARBA" id="ARBA00023122"/>
    </source>
</evidence>
<evidence type="ECO:0000256" key="2">
    <source>
        <dbReference type="PROSITE-ProRule" id="PRU00703"/>
    </source>
</evidence>
<name>A0ABU1TY82_9BACL</name>
<gene>
    <name evidence="4" type="ORF">J2X07_001093</name>
</gene>
<dbReference type="EMBL" id="JAVDWA010000001">
    <property type="protein sequence ID" value="MDR7072118.1"/>
    <property type="molecule type" value="Genomic_DNA"/>
</dbReference>
<evidence type="ECO:0000259" key="3">
    <source>
        <dbReference type="PROSITE" id="PS51371"/>
    </source>
</evidence>
<dbReference type="PANTHER" id="PTHR43080:SF2">
    <property type="entry name" value="CBS DOMAIN-CONTAINING PROTEIN"/>
    <property type="match status" value="1"/>
</dbReference>
<dbReference type="SUPFAM" id="SSF54631">
    <property type="entry name" value="CBS-domain pair"/>
    <property type="match status" value="1"/>
</dbReference>
<keyword evidence="1 2" id="KW-0129">CBS domain</keyword>
<evidence type="ECO:0000313" key="4">
    <source>
        <dbReference type="EMBL" id="MDR7072118.1"/>
    </source>
</evidence>
<dbReference type="Pfam" id="PF00571">
    <property type="entry name" value="CBS"/>
    <property type="match status" value="2"/>
</dbReference>
<dbReference type="InterPro" id="IPR046342">
    <property type="entry name" value="CBS_dom_sf"/>
</dbReference>
<evidence type="ECO:0000313" key="5">
    <source>
        <dbReference type="Proteomes" id="UP001258181"/>
    </source>
</evidence>
<keyword evidence="5" id="KW-1185">Reference proteome</keyword>
<accession>A0ABU1TY82</accession>
<feature type="domain" description="CBS" evidence="3">
    <location>
        <begin position="8"/>
        <end position="64"/>
    </location>
</feature>
<dbReference type="PANTHER" id="PTHR43080">
    <property type="entry name" value="CBS DOMAIN-CONTAINING PROTEIN CBSX3, MITOCHONDRIAL"/>
    <property type="match status" value="1"/>
</dbReference>
<dbReference type="CDD" id="cd04622">
    <property type="entry name" value="CBS_pair_HRP1_like"/>
    <property type="match status" value="1"/>
</dbReference>
<protein>
    <submittedName>
        <fullName evidence="4">CBS domain-containing protein</fullName>
    </submittedName>
</protein>
<dbReference type="InterPro" id="IPR000644">
    <property type="entry name" value="CBS_dom"/>
</dbReference>
<sequence length="142" mass="15567">MKQIRDVMTQKVDFVAPADNVYEVAVKMKDNNVGVIPVCENDQLLGVITDRDIVIRGVAEKRPGSTNVSDIMSSELYTGTPEMSVEEVAKLMAEKQIRRLPIVENNKMVGIISLGDLSLTKESNSAAGHALSEVSEHNNQLQ</sequence>